<reference evidence="1 2" key="1">
    <citation type="submission" date="2016-12" db="EMBL/GenBank/DDBJ databases">
        <authorList>
            <person name="Song W.-J."/>
            <person name="Kurnit D.M."/>
        </authorList>
    </citation>
    <scope>NUCLEOTIDE SEQUENCE [LARGE SCALE GENOMIC DNA]</scope>
    <source>
        <strain evidence="1 2">ATCC 43942</strain>
    </source>
</reference>
<proteinExistence type="predicted"/>
<evidence type="ECO:0000313" key="2">
    <source>
        <dbReference type="Proteomes" id="UP000196708"/>
    </source>
</evidence>
<dbReference type="EMBL" id="CP018835">
    <property type="protein sequence ID" value="ASA54547.1"/>
    <property type="molecule type" value="Genomic_DNA"/>
</dbReference>
<sequence>MKYIPSLTNETRHQCCPVAYESTTADNGGPLLFGRLKRDLISLVFQKEPRLRLEKEINE</sequence>
<evidence type="ECO:0000313" key="1">
    <source>
        <dbReference type="EMBL" id="ASA54547.1"/>
    </source>
</evidence>
<protein>
    <submittedName>
        <fullName evidence="1">Uncharacterized protein</fullName>
    </submittedName>
</protein>
<dbReference type="Proteomes" id="UP000196708">
    <property type="component" value="Chromosome 1"/>
</dbReference>
<dbReference type="AlphaFoldDB" id="A0A1Z2SBP7"/>
<accession>A0A1Z2SBP7</accession>
<dbReference type="KEGG" id="vga:BSQ33_01565"/>
<gene>
    <name evidence="1" type="ORF">BSQ33_01565</name>
</gene>
<name>A0A1Z2SBP7_VIBGA</name>
<organism evidence="1 2">
    <name type="scientific">Vibrio gazogenes</name>
    <dbReference type="NCBI Taxonomy" id="687"/>
    <lineage>
        <taxon>Bacteria</taxon>
        <taxon>Pseudomonadati</taxon>
        <taxon>Pseudomonadota</taxon>
        <taxon>Gammaproteobacteria</taxon>
        <taxon>Vibrionales</taxon>
        <taxon>Vibrionaceae</taxon>
        <taxon>Vibrio</taxon>
    </lineage>
</organism>